<evidence type="ECO:0000313" key="1">
    <source>
        <dbReference type="EnsemblPlants" id="MELO3C034757.2.1"/>
    </source>
</evidence>
<organism evidence="1">
    <name type="scientific">Cucumis melo</name>
    <name type="common">Muskmelon</name>
    <dbReference type="NCBI Taxonomy" id="3656"/>
    <lineage>
        <taxon>Eukaryota</taxon>
        <taxon>Viridiplantae</taxon>
        <taxon>Streptophyta</taxon>
        <taxon>Embryophyta</taxon>
        <taxon>Tracheophyta</taxon>
        <taxon>Spermatophyta</taxon>
        <taxon>Magnoliopsida</taxon>
        <taxon>eudicotyledons</taxon>
        <taxon>Gunneridae</taxon>
        <taxon>Pentapetalae</taxon>
        <taxon>rosids</taxon>
        <taxon>fabids</taxon>
        <taxon>Cucurbitales</taxon>
        <taxon>Cucurbitaceae</taxon>
        <taxon>Benincaseae</taxon>
        <taxon>Cucumis</taxon>
    </lineage>
</organism>
<reference evidence="1" key="1">
    <citation type="submission" date="2023-03" db="UniProtKB">
        <authorList>
            <consortium name="EnsemblPlants"/>
        </authorList>
    </citation>
    <scope>IDENTIFICATION</scope>
</reference>
<sequence length="88" mass="9700">MGNCFSNKAVGQSSIAGTAFSQSTTSNVAIDCFLLSRGYQGLYSQIEGIHVRFVVDVAMVASSVVAYSKLHVIYSHLIRFIFLFLLRF</sequence>
<proteinExistence type="predicted"/>
<dbReference type="AlphaFoldDB" id="A0A9I9EJW9"/>
<protein>
    <submittedName>
        <fullName evidence="1">Uncharacterized protein</fullName>
    </submittedName>
</protein>
<accession>A0A9I9EJW9</accession>
<dbReference type="EnsemblPlants" id="MELO3C034757.2.1">
    <property type="protein sequence ID" value="MELO3C034757.2.1"/>
    <property type="gene ID" value="MELO3C034757.2"/>
</dbReference>
<name>A0A9I9EJW9_CUCME</name>
<dbReference type="Gramene" id="MELO3C034757.2.1">
    <property type="protein sequence ID" value="MELO3C034757.2.1"/>
    <property type="gene ID" value="MELO3C034757.2"/>
</dbReference>